<dbReference type="AlphaFoldDB" id="H9G6W5"/>
<dbReference type="InterPro" id="IPR007110">
    <property type="entry name" value="Ig-like_dom"/>
</dbReference>
<dbReference type="SMART" id="SM00406">
    <property type="entry name" value="IGv"/>
    <property type="match status" value="1"/>
</dbReference>
<dbReference type="Ensembl" id="ENSACAT00000002939.4">
    <property type="protein sequence ID" value="ENSACAP00000002868.3"/>
    <property type="gene ID" value="ENSACAG00000002980.4"/>
</dbReference>
<dbReference type="STRING" id="28377.ENSACAP00000002868"/>
<dbReference type="SUPFAM" id="SSF48726">
    <property type="entry name" value="Immunoglobulin"/>
    <property type="match status" value="1"/>
</dbReference>
<dbReference type="InterPro" id="IPR050199">
    <property type="entry name" value="IgHV"/>
</dbReference>
<keyword evidence="2" id="KW-1064">Adaptive immunity</keyword>
<evidence type="ECO:0000313" key="6">
    <source>
        <dbReference type="Ensembl" id="ENSACAP00000002868.3"/>
    </source>
</evidence>
<keyword evidence="7" id="KW-1185">Reference proteome</keyword>
<dbReference type="GeneTree" id="ENSGT01150000287008"/>
<dbReference type="Bgee" id="ENSACAG00000002980">
    <property type="expression patterns" value="Expressed in adrenal gland and 3 other cell types or tissues"/>
</dbReference>
<dbReference type="Pfam" id="PF07686">
    <property type="entry name" value="V-set"/>
    <property type="match status" value="1"/>
</dbReference>
<dbReference type="InterPro" id="IPR013106">
    <property type="entry name" value="Ig_V-set"/>
</dbReference>
<name>H9G6W5_ANOCA</name>
<reference evidence="6" key="1">
    <citation type="submission" date="2009-12" db="EMBL/GenBank/DDBJ databases">
        <title>The Genome Sequence of Anolis carolinensis (Green Anole Lizard).</title>
        <authorList>
            <consortium name="The Genome Sequencing Platform"/>
            <person name="Di Palma F."/>
            <person name="Alfoldi J."/>
            <person name="Heiman D."/>
            <person name="Young S."/>
            <person name="Grabherr M."/>
            <person name="Johnson J."/>
            <person name="Lander E.S."/>
            <person name="Lindblad-Toh K."/>
        </authorList>
    </citation>
    <scope>NUCLEOTIDE SEQUENCE [LARGE SCALE GENOMIC DNA]</scope>
    <source>
        <strain evidence="6">JBL SC #1</strain>
    </source>
</reference>
<dbReference type="InterPro" id="IPR036179">
    <property type="entry name" value="Ig-like_dom_sf"/>
</dbReference>
<sequence length="169" mass="19221">MGLNHFIAFLMIFPAYISSQITLTETGGGAKKPGETLDMTCIVSGFSLTDYGVQWIRQAPGKGLEWVGGIWSGGSTYYNSALQNRIRITRDTSKKQVFMQLSSLKPEDTAVYYCARYTARKSFSEAVQKHFFLEIGIHPLWLCMKEQKTKLFFMLSAYNHKFQQFLLCA</sequence>
<feature type="domain" description="Ig-like" evidence="5">
    <location>
        <begin position="14"/>
        <end position="124"/>
    </location>
</feature>
<dbReference type="eggNOG" id="ENOG502SRAN">
    <property type="taxonomic scope" value="Eukaryota"/>
</dbReference>
<dbReference type="GO" id="GO:0005576">
    <property type="term" value="C:extracellular region"/>
    <property type="evidence" value="ECO:0007669"/>
    <property type="project" value="UniProtKB-ARBA"/>
</dbReference>
<evidence type="ECO:0000256" key="2">
    <source>
        <dbReference type="ARBA" id="ARBA00023130"/>
    </source>
</evidence>
<dbReference type="InterPro" id="IPR003599">
    <property type="entry name" value="Ig_sub"/>
</dbReference>
<dbReference type="InterPro" id="IPR013783">
    <property type="entry name" value="Ig-like_fold"/>
</dbReference>
<dbReference type="GO" id="GO:0016064">
    <property type="term" value="P:immunoglobulin mediated immune response"/>
    <property type="evidence" value="ECO:0000318"/>
    <property type="project" value="GO_Central"/>
</dbReference>
<feature type="chain" id="PRO_5032805901" description="Ig-like domain-containing protein" evidence="4">
    <location>
        <begin position="20"/>
        <end position="169"/>
    </location>
</feature>
<dbReference type="Gene3D" id="2.60.40.10">
    <property type="entry name" value="Immunoglobulins"/>
    <property type="match status" value="1"/>
</dbReference>
<keyword evidence="1" id="KW-0391">Immunity</keyword>
<dbReference type="HOGENOM" id="CLU_077975_5_0_1"/>
<evidence type="ECO:0000256" key="3">
    <source>
        <dbReference type="ARBA" id="ARBA00043265"/>
    </source>
</evidence>
<dbReference type="GO" id="GO:0003823">
    <property type="term" value="F:antigen binding"/>
    <property type="evidence" value="ECO:0000318"/>
    <property type="project" value="GO_Central"/>
</dbReference>
<evidence type="ECO:0000256" key="1">
    <source>
        <dbReference type="ARBA" id="ARBA00022859"/>
    </source>
</evidence>
<dbReference type="PROSITE" id="PS50835">
    <property type="entry name" value="IG_LIKE"/>
    <property type="match status" value="1"/>
</dbReference>
<organism evidence="6 7">
    <name type="scientific">Anolis carolinensis</name>
    <name type="common">Green anole</name>
    <name type="synonym">American chameleon</name>
    <dbReference type="NCBI Taxonomy" id="28377"/>
    <lineage>
        <taxon>Eukaryota</taxon>
        <taxon>Metazoa</taxon>
        <taxon>Chordata</taxon>
        <taxon>Craniata</taxon>
        <taxon>Vertebrata</taxon>
        <taxon>Euteleostomi</taxon>
        <taxon>Lepidosauria</taxon>
        <taxon>Squamata</taxon>
        <taxon>Bifurcata</taxon>
        <taxon>Unidentata</taxon>
        <taxon>Episquamata</taxon>
        <taxon>Toxicofera</taxon>
        <taxon>Iguania</taxon>
        <taxon>Dactyloidae</taxon>
        <taxon>Anolis</taxon>
    </lineage>
</organism>
<reference evidence="6" key="3">
    <citation type="submission" date="2025-09" db="UniProtKB">
        <authorList>
            <consortium name="Ensembl"/>
        </authorList>
    </citation>
    <scope>IDENTIFICATION</scope>
</reference>
<accession>H9G6W5</accession>
<dbReference type="SMART" id="SM00409">
    <property type="entry name" value="IG"/>
    <property type="match status" value="1"/>
</dbReference>
<dbReference type="PANTHER" id="PTHR23266">
    <property type="entry name" value="IMMUNOGLOBULIN HEAVY CHAIN"/>
    <property type="match status" value="1"/>
</dbReference>
<evidence type="ECO:0000256" key="4">
    <source>
        <dbReference type="SAM" id="SignalP"/>
    </source>
</evidence>
<evidence type="ECO:0000313" key="7">
    <source>
        <dbReference type="Proteomes" id="UP000001646"/>
    </source>
</evidence>
<dbReference type="GO" id="GO:0019814">
    <property type="term" value="C:immunoglobulin complex"/>
    <property type="evidence" value="ECO:0007669"/>
    <property type="project" value="UniProtKB-KW"/>
</dbReference>
<reference evidence="6" key="2">
    <citation type="submission" date="2025-08" db="UniProtKB">
        <authorList>
            <consortium name="Ensembl"/>
        </authorList>
    </citation>
    <scope>IDENTIFICATION</scope>
</reference>
<dbReference type="FunFam" id="2.60.40.10:FF:002396">
    <property type="entry name" value="Uncharacterized protein"/>
    <property type="match status" value="1"/>
</dbReference>
<evidence type="ECO:0000259" key="5">
    <source>
        <dbReference type="PROSITE" id="PS50835"/>
    </source>
</evidence>
<keyword evidence="4" id="KW-0732">Signal</keyword>
<feature type="signal peptide" evidence="4">
    <location>
        <begin position="1"/>
        <end position="19"/>
    </location>
</feature>
<protein>
    <recommendedName>
        <fullName evidence="5">Ig-like domain-containing protein</fullName>
    </recommendedName>
</protein>
<keyword evidence="3" id="KW-1280">Immunoglobulin</keyword>
<proteinExistence type="predicted"/>
<dbReference type="Proteomes" id="UP000001646">
    <property type="component" value="Unplaced"/>
</dbReference>
<dbReference type="InParanoid" id="H9G6W5"/>